<feature type="transmembrane region" description="Helical" evidence="12">
    <location>
        <begin position="38"/>
        <end position="58"/>
    </location>
</feature>
<feature type="domain" description="Fatty acid desaturase" evidence="13">
    <location>
        <begin position="105"/>
        <end position="308"/>
    </location>
</feature>
<evidence type="ECO:0000313" key="15">
    <source>
        <dbReference type="Proteomes" id="UP000186997"/>
    </source>
</evidence>
<dbReference type="InterPro" id="IPR033885">
    <property type="entry name" value="AlkB/XylM"/>
</dbReference>
<evidence type="ECO:0000256" key="10">
    <source>
        <dbReference type="ARBA" id="ARBA00023033"/>
    </source>
</evidence>
<evidence type="ECO:0000256" key="11">
    <source>
        <dbReference type="ARBA" id="ARBA00023136"/>
    </source>
</evidence>
<dbReference type="EMBL" id="FTPR01000001">
    <property type="protein sequence ID" value="SIT82656.1"/>
    <property type="molecule type" value="Genomic_DNA"/>
</dbReference>
<keyword evidence="5 12" id="KW-0812">Transmembrane</keyword>
<evidence type="ECO:0000313" key="14">
    <source>
        <dbReference type="EMBL" id="SIT82656.1"/>
    </source>
</evidence>
<evidence type="ECO:0000256" key="9">
    <source>
        <dbReference type="ARBA" id="ARBA00023004"/>
    </source>
</evidence>
<protein>
    <submittedName>
        <fullName evidence="14">Alkane 1-monooxygenase</fullName>
    </submittedName>
</protein>
<evidence type="ECO:0000256" key="7">
    <source>
        <dbReference type="ARBA" id="ARBA00022989"/>
    </source>
</evidence>
<dbReference type="AlphaFoldDB" id="A0A1R3WVW7"/>
<comment type="similarity">
    <text evidence="2">Belongs to the fatty acid desaturase type 1 family. AlkB subfamily.</text>
</comment>
<gene>
    <name evidence="14" type="ORF">SAMN05421665_1508</name>
</gene>
<evidence type="ECO:0000259" key="13">
    <source>
        <dbReference type="Pfam" id="PF00487"/>
    </source>
</evidence>
<keyword evidence="7 12" id="KW-1133">Transmembrane helix</keyword>
<organism evidence="14 15">
    <name type="scientific">Yoonia rosea</name>
    <dbReference type="NCBI Taxonomy" id="287098"/>
    <lineage>
        <taxon>Bacteria</taxon>
        <taxon>Pseudomonadati</taxon>
        <taxon>Pseudomonadota</taxon>
        <taxon>Alphaproteobacteria</taxon>
        <taxon>Rhodobacterales</taxon>
        <taxon>Paracoccaceae</taxon>
        <taxon>Yoonia</taxon>
    </lineage>
</organism>
<evidence type="ECO:0000256" key="6">
    <source>
        <dbReference type="ARBA" id="ARBA00022723"/>
    </source>
</evidence>
<evidence type="ECO:0000256" key="2">
    <source>
        <dbReference type="ARBA" id="ARBA00010823"/>
    </source>
</evidence>
<feature type="transmembrane region" description="Helical" evidence="12">
    <location>
        <begin position="70"/>
        <end position="91"/>
    </location>
</feature>
<keyword evidence="8" id="KW-0560">Oxidoreductase</keyword>
<dbReference type="GO" id="GO:0046872">
    <property type="term" value="F:metal ion binding"/>
    <property type="evidence" value="ECO:0007669"/>
    <property type="project" value="UniProtKB-KW"/>
</dbReference>
<keyword evidence="10 14" id="KW-0503">Monooxygenase</keyword>
<dbReference type="GO" id="GO:0004497">
    <property type="term" value="F:monooxygenase activity"/>
    <property type="evidence" value="ECO:0007669"/>
    <property type="project" value="UniProtKB-KW"/>
</dbReference>
<evidence type="ECO:0000256" key="5">
    <source>
        <dbReference type="ARBA" id="ARBA00022692"/>
    </source>
</evidence>
<keyword evidence="11 12" id="KW-0472">Membrane</keyword>
<evidence type="ECO:0000256" key="1">
    <source>
        <dbReference type="ARBA" id="ARBA00004429"/>
    </source>
</evidence>
<evidence type="ECO:0000256" key="3">
    <source>
        <dbReference type="ARBA" id="ARBA00022475"/>
    </source>
</evidence>
<dbReference type="GO" id="GO:0006629">
    <property type="term" value="P:lipid metabolic process"/>
    <property type="evidence" value="ECO:0007669"/>
    <property type="project" value="InterPro"/>
</dbReference>
<keyword evidence="4" id="KW-0997">Cell inner membrane</keyword>
<keyword evidence="3" id="KW-1003">Cell membrane</keyword>
<feature type="transmembrane region" description="Helical" evidence="12">
    <location>
        <begin position="212"/>
        <end position="239"/>
    </location>
</feature>
<comment type="subcellular location">
    <subcellularLocation>
        <location evidence="1">Cell inner membrane</location>
        <topology evidence="1">Multi-pass membrane protein</topology>
    </subcellularLocation>
</comment>
<dbReference type="PANTHER" id="PTHR38674:SF1">
    <property type="entry name" value="ALKANE 1-MONOOXYGENASE 1"/>
    <property type="match status" value="1"/>
</dbReference>
<feature type="transmembrane region" description="Helical" evidence="12">
    <location>
        <begin position="97"/>
        <end position="114"/>
    </location>
</feature>
<dbReference type="Pfam" id="PF00487">
    <property type="entry name" value="FA_desaturase"/>
    <property type="match status" value="1"/>
</dbReference>
<reference evidence="15" key="1">
    <citation type="submission" date="2017-01" db="EMBL/GenBank/DDBJ databases">
        <authorList>
            <person name="Varghese N."/>
            <person name="Submissions S."/>
        </authorList>
    </citation>
    <scope>NUCLEOTIDE SEQUENCE [LARGE SCALE GENOMIC DNA]</scope>
    <source>
        <strain evidence="15">DSM 29591</strain>
    </source>
</reference>
<keyword evidence="6" id="KW-0479">Metal-binding</keyword>
<proteinExistence type="inferred from homology"/>
<name>A0A1R3WVW7_9RHOB</name>
<dbReference type="CDD" id="cd03512">
    <property type="entry name" value="Alkane-hydroxylase"/>
    <property type="match status" value="1"/>
</dbReference>
<keyword evidence="15" id="KW-1185">Reference proteome</keyword>
<dbReference type="Proteomes" id="UP000186997">
    <property type="component" value="Unassembled WGS sequence"/>
</dbReference>
<dbReference type="PANTHER" id="PTHR38674">
    <property type="entry name" value="ALKANE 1-MONOOXYGENASE 1"/>
    <property type="match status" value="1"/>
</dbReference>
<evidence type="ECO:0000256" key="12">
    <source>
        <dbReference type="SAM" id="Phobius"/>
    </source>
</evidence>
<evidence type="ECO:0000256" key="8">
    <source>
        <dbReference type="ARBA" id="ARBA00023002"/>
    </source>
</evidence>
<dbReference type="GO" id="GO:0005886">
    <property type="term" value="C:plasma membrane"/>
    <property type="evidence" value="ECO:0007669"/>
    <property type="project" value="UniProtKB-SubCell"/>
</dbReference>
<accession>A0A1R3WVW7</accession>
<evidence type="ECO:0000256" key="4">
    <source>
        <dbReference type="ARBA" id="ARBA00022519"/>
    </source>
</evidence>
<keyword evidence="9" id="KW-0408">Iron</keyword>
<sequence length="348" mass="38639">MRKPVLTIRNMEPRLLHFGLATLTPAALIGAGAFLGGGWVIAAVVYLTAMTSLLDRLIRKEPAAGAASQDAVLSVAIALTHFCLLPVVVWSLAKADITPLAKTGIFFAAGLWFGQISNANAHELIHRPTRGLHRLGMWCYITLMFGHHTSAHVLVHHPHVATPADPNTSRKGESLYRYMIRAWTGSFRAGYRAEKARLDRVGRPAWRNPYAVYVGGSLLCLTSAFLLGGWQALVAYGALSLYAQSQLLMSDYVQHYGLVRALRDNGKPEPVTARHSWNSPHWFSSMMLLNATRHSDHHAHPARPYPELNIPDDAPMLPRPLPLMASIALVPPLWRRIMDPRVERWRNA</sequence>
<dbReference type="STRING" id="287098.SAMN05421665_1508"/>
<dbReference type="InterPro" id="IPR005804">
    <property type="entry name" value="FA_desaturase_dom"/>
</dbReference>